<keyword evidence="2" id="KW-1185">Reference proteome</keyword>
<dbReference type="RefSeq" id="WP_306883972.1">
    <property type="nucleotide sequence ID" value="NZ_JAUSUL010000001.1"/>
</dbReference>
<protein>
    <submittedName>
        <fullName evidence="1">SH3-like domain-containing protein</fullName>
    </submittedName>
</protein>
<dbReference type="AlphaFoldDB" id="A0AAE3VM37"/>
<dbReference type="Gene3D" id="2.30.30.40">
    <property type="entry name" value="SH3 Domains"/>
    <property type="match status" value="1"/>
</dbReference>
<evidence type="ECO:0000313" key="2">
    <source>
        <dbReference type="Proteomes" id="UP001229244"/>
    </source>
</evidence>
<dbReference type="Pfam" id="PF06347">
    <property type="entry name" value="SH3_4"/>
    <property type="match status" value="2"/>
</dbReference>
<gene>
    <name evidence="1" type="ORF">J2S73_000633</name>
</gene>
<comment type="caution">
    <text evidence="1">The sequence shown here is derived from an EMBL/GenBank/DDBJ whole genome shotgun (WGS) entry which is preliminary data.</text>
</comment>
<organism evidence="1 2">
    <name type="scientific">Amorphus orientalis</name>
    <dbReference type="NCBI Taxonomy" id="649198"/>
    <lineage>
        <taxon>Bacteria</taxon>
        <taxon>Pseudomonadati</taxon>
        <taxon>Pseudomonadota</taxon>
        <taxon>Alphaproteobacteria</taxon>
        <taxon>Hyphomicrobiales</taxon>
        <taxon>Amorphaceae</taxon>
        <taxon>Amorphus</taxon>
    </lineage>
</organism>
<dbReference type="InterPro" id="IPR010466">
    <property type="entry name" value="DUF1058"/>
</dbReference>
<sequence>MVEYRLPGPPFRLWAATLVTVLALACAGGGALAQVQVQKGPSGLPLPRFVSLKSNEVNVRVGPGTDYGIKWTFTREGWPVEVVQEFDNWRRIRDSDGAEGWVYHSLLASRRTVLVAPWRTDPVPLRARPDDEADVTAMLQPMVMADVDNCDKTWCEIFGSNWRGFVAQKTLFGVYPNEMID</sequence>
<dbReference type="Proteomes" id="UP001229244">
    <property type="component" value="Unassembled WGS sequence"/>
</dbReference>
<evidence type="ECO:0000313" key="1">
    <source>
        <dbReference type="EMBL" id="MDQ0314196.1"/>
    </source>
</evidence>
<accession>A0AAE3VM37</accession>
<reference evidence="1" key="1">
    <citation type="submission" date="2023-07" db="EMBL/GenBank/DDBJ databases">
        <title>Genomic Encyclopedia of Type Strains, Phase IV (KMG-IV): sequencing the most valuable type-strain genomes for metagenomic binning, comparative biology and taxonomic classification.</title>
        <authorList>
            <person name="Goeker M."/>
        </authorList>
    </citation>
    <scope>NUCLEOTIDE SEQUENCE</scope>
    <source>
        <strain evidence="1">DSM 21202</strain>
    </source>
</reference>
<dbReference type="EMBL" id="JAUSUL010000001">
    <property type="protein sequence ID" value="MDQ0314196.1"/>
    <property type="molecule type" value="Genomic_DNA"/>
</dbReference>
<name>A0AAE3VM37_9HYPH</name>
<dbReference type="PROSITE" id="PS51257">
    <property type="entry name" value="PROKAR_LIPOPROTEIN"/>
    <property type="match status" value="1"/>
</dbReference>
<proteinExistence type="predicted"/>